<dbReference type="PROSITE" id="PS50920">
    <property type="entry name" value="SOLCAR"/>
    <property type="match status" value="3"/>
</dbReference>
<dbReference type="InterPro" id="IPR018247">
    <property type="entry name" value="EF_Hand_1_Ca_BS"/>
</dbReference>
<dbReference type="Pfam" id="PF00153">
    <property type="entry name" value="Mito_carr"/>
    <property type="match status" value="3"/>
</dbReference>
<evidence type="ECO:0000256" key="7">
    <source>
        <dbReference type="ARBA" id="ARBA00022792"/>
    </source>
</evidence>
<evidence type="ECO:0000256" key="12">
    <source>
        <dbReference type="PROSITE-ProRule" id="PRU00282"/>
    </source>
</evidence>
<dbReference type="InterPro" id="IPR011992">
    <property type="entry name" value="EF-hand-dom_pair"/>
</dbReference>
<evidence type="ECO:0000259" key="15">
    <source>
        <dbReference type="PROSITE" id="PS50222"/>
    </source>
</evidence>
<comment type="similarity">
    <text evidence="2 13">Belongs to the mitochondrial carrier (TC 2.A.29) family.</text>
</comment>
<dbReference type="Proteomes" id="UP001165063">
    <property type="component" value="Unassembled WGS sequence"/>
</dbReference>
<comment type="caution">
    <text evidence="16">The sequence shown here is derived from an EMBL/GenBank/DDBJ whole genome shotgun (WGS) entry which is preliminary data.</text>
</comment>
<evidence type="ECO:0000256" key="5">
    <source>
        <dbReference type="ARBA" id="ARBA00022723"/>
    </source>
</evidence>
<evidence type="ECO:0000256" key="11">
    <source>
        <dbReference type="ARBA" id="ARBA00023136"/>
    </source>
</evidence>
<reference evidence="16" key="1">
    <citation type="submission" date="2023-04" db="EMBL/GenBank/DDBJ databases">
        <title>Ambrosiozyma monospora NBRC 1965.</title>
        <authorList>
            <person name="Ichikawa N."/>
            <person name="Sato H."/>
            <person name="Tonouchi N."/>
        </authorList>
    </citation>
    <scope>NUCLEOTIDE SEQUENCE</scope>
    <source>
        <strain evidence="16">NBRC 1965</strain>
    </source>
</reference>
<keyword evidence="11 12" id="KW-0472">Membrane</keyword>
<evidence type="ECO:0000256" key="9">
    <source>
        <dbReference type="ARBA" id="ARBA00022989"/>
    </source>
</evidence>
<dbReference type="GO" id="GO:0055085">
    <property type="term" value="P:transmembrane transport"/>
    <property type="evidence" value="ECO:0007669"/>
    <property type="project" value="InterPro"/>
</dbReference>
<keyword evidence="7" id="KW-0999">Mitochondrion inner membrane</keyword>
<evidence type="ECO:0000313" key="17">
    <source>
        <dbReference type="Proteomes" id="UP001165063"/>
    </source>
</evidence>
<dbReference type="FunFam" id="1.50.40.10:FF:000016">
    <property type="entry name" value="Solute carrier family 25 member 23"/>
    <property type="match status" value="1"/>
</dbReference>
<feature type="domain" description="EF-hand" evidence="15">
    <location>
        <begin position="144"/>
        <end position="179"/>
    </location>
</feature>
<dbReference type="InterPro" id="IPR002048">
    <property type="entry name" value="EF_hand_dom"/>
</dbReference>
<dbReference type="InterPro" id="IPR018108">
    <property type="entry name" value="MCP_transmembrane"/>
</dbReference>
<dbReference type="OrthoDB" id="270584at2759"/>
<keyword evidence="5" id="KW-0479">Metal-binding</keyword>
<evidence type="ECO:0000256" key="13">
    <source>
        <dbReference type="RuleBase" id="RU000488"/>
    </source>
</evidence>
<keyword evidence="4 12" id="KW-0812">Transmembrane</keyword>
<name>A0A9W6Z5M7_AMBMO</name>
<evidence type="ECO:0000256" key="2">
    <source>
        <dbReference type="ARBA" id="ARBA00006375"/>
    </source>
</evidence>
<feature type="repeat" description="Solcar" evidence="12">
    <location>
        <begin position="247"/>
        <end position="359"/>
    </location>
</feature>
<keyword evidence="9" id="KW-1133">Transmembrane helix</keyword>
<accession>A0A9W6Z5M7</accession>
<dbReference type="CDD" id="cd00051">
    <property type="entry name" value="EFh"/>
    <property type="match status" value="1"/>
</dbReference>
<evidence type="ECO:0000256" key="8">
    <source>
        <dbReference type="ARBA" id="ARBA00022837"/>
    </source>
</evidence>
<evidence type="ECO:0000256" key="10">
    <source>
        <dbReference type="ARBA" id="ARBA00023128"/>
    </source>
</evidence>
<feature type="domain" description="EF-hand" evidence="15">
    <location>
        <begin position="57"/>
        <end position="92"/>
    </location>
</feature>
<sequence>MSEKPSTINHENESLNTTTTITASPVSTSATSLPSSSTTTSPSTLPPPPHGHESLLQKIKRHQKLFNEFDTKHKGRLTLEDFKKRLRDANHPLKDSSTAITEIYKSFNGAYDPKEEAKQKVKNIDDPAEPDYVNFEKFNSYLLTAETQIERGFSNVDVDHDGRIGKKEIENYLLRMGLKPTKQEINTFFERIDTQNKGFITYDMFRDGLLFMPRLNGSRIRTAFNVFNEDVDNLNSEGDVTITDSAMRSFGYFVAGGLSGVVSRTCTAPLDRVKVFLIARTDLTSTLLHKKEEIVHLAEEKTHHHVSKRKIQSPIVRAARTLYKQGGIRAFYVGNGLNAAKVFPESAMKFGSFEAAKRFMCKVEGISDDSKLSKVSTYISGGIGGVIAQCTVYPIDTLKYRLQCAPLDSNVKGFRLLSQTAKEMYAQGGLHMFYRGLGVGLAGMFPYAAMDLGTFTTVKKWYIKRQSALQNIPPEEVNIPNLMVLTLGASSGCFGATMVYPINLLRTRLQAQGTFAHPYTYTGFFDVARQTVQREGFPGLFKGLVPNLAKVAPAVSISYLMYENLKVLFGLD</sequence>
<feature type="repeat" description="Solcar" evidence="12">
    <location>
        <begin position="372"/>
        <end position="461"/>
    </location>
</feature>
<comment type="subcellular location">
    <subcellularLocation>
        <location evidence="1">Mitochondrion inner membrane</location>
        <topology evidence="1">Multi-pass membrane protein</topology>
    </subcellularLocation>
</comment>
<evidence type="ECO:0000313" key="16">
    <source>
        <dbReference type="EMBL" id="GMG49949.1"/>
    </source>
</evidence>
<dbReference type="Gene3D" id="1.10.238.10">
    <property type="entry name" value="EF-hand"/>
    <property type="match status" value="2"/>
</dbReference>
<dbReference type="InterPro" id="IPR023395">
    <property type="entry name" value="MCP_dom_sf"/>
</dbReference>
<dbReference type="GO" id="GO:0005509">
    <property type="term" value="F:calcium ion binding"/>
    <property type="evidence" value="ECO:0007669"/>
    <property type="project" value="InterPro"/>
</dbReference>
<keyword evidence="10" id="KW-0496">Mitochondrion</keyword>
<dbReference type="Pfam" id="PF13833">
    <property type="entry name" value="EF-hand_8"/>
    <property type="match status" value="1"/>
</dbReference>
<evidence type="ECO:0000256" key="1">
    <source>
        <dbReference type="ARBA" id="ARBA00004448"/>
    </source>
</evidence>
<feature type="region of interest" description="Disordered" evidence="14">
    <location>
        <begin position="1"/>
        <end position="53"/>
    </location>
</feature>
<proteinExistence type="inferred from homology"/>
<dbReference type="EMBL" id="BSXU01005038">
    <property type="protein sequence ID" value="GMG49949.1"/>
    <property type="molecule type" value="Genomic_DNA"/>
</dbReference>
<dbReference type="PRINTS" id="PR00926">
    <property type="entry name" value="MITOCARRIER"/>
</dbReference>
<feature type="compositionally biased region" description="Low complexity" evidence="14">
    <location>
        <begin position="17"/>
        <end position="43"/>
    </location>
</feature>
<keyword evidence="6" id="KW-0677">Repeat</keyword>
<dbReference type="InterPro" id="IPR002067">
    <property type="entry name" value="MCP"/>
</dbReference>
<protein>
    <submittedName>
        <fullName evidence="16">Unnamed protein product</fullName>
    </submittedName>
</protein>
<evidence type="ECO:0000256" key="14">
    <source>
        <dbReference type="SAM" id="MobiDB-lite"/>
    </source>
</evidence>
<dbReference type="AlphaFoldDB" id="A0A9W6Z5M7"/>
<dbReference type="Gene3D" id="1.50.40.10">
    <property type="entry name" value="Mitochondrial carrier domain"/>
    <property type="match status" value="1"/>
</dbReference>
<dbReference type="SUPFAM" id="SSF103506">
    <property type="entry name" value="Mitochondrial carrier"/>
    <property type="match status" value="1"/>
</dbReference>
<evidence type="ECO:0000256" key="6">
    <source>
        <dbReference type="ARBA" id="ARBA00022737"/>
    </source>
</evidence>
<dbReference type="PROSITE" id="PS00018">
    <property type="entry name" value="EF_HAND_1"/>
    <property type="match status" value="1"/>
</dbReference>
<keyword evidence="3 13" id="KW-0813">Transport</keyword>
<gene>
    <name evidence="16" type="ORF">Amon01_000715500</name>
</gene>
<evidence type="ECO:0000256" key="3">
    <source>
        <dbReference type="ARBA" id="ARBA00022448"/>
    </source>
</evidence>
<dbReference type="PANTHER" id="PTHR24089">
    <property type="entry name" value="SOLUTE CARRIER FAMILY 25"/>
    <property type="match status" value="1"/>
</dbReference>
<dbReference type="SUPFAM" id="SSF47473">
    <property type="entry name" value="EF-hand"/>
    <property type="match status" value="1"/>
</dbReference>
<dbReference type="Pfam" id="PF13499">
    <property type="entry name" value="EF-hand_7"/>
    <property type="match status" value="1"/>
</dbReference>
<feature type="repeat" description="Solcar" evidence="12">
    <location>
        <begin position="479"/>
        <end position="568"/>
    </location>
</feature>
<organism evidence="16 17">
    <name type="scientific">Ambrosiozyma monospora</name>
    <name type="common">Yeast</name>
    <name type="synonym">Endomycopsis monosporus</name>
    <dbReference type="NCBI Taxonomy" id="43982"/>
    <lineage>
        <taxon>Eukaryota</taxon>
        <taxon>Fungi</taxon>
        <taxon>Dikarya</taxon>
        <taxon>Ascomycota</taxon>
        <taxon>Saccharomycotina</taxon>
        <taxon>Pichiomycetes</taxon>
        <taxon>Pichiales</taxon>
        <taxon>Pichiaceae</taxon>
        <taxon>Ambrosiozyma</taxon>
    </lineage>
</organism>
<feature type="domain" description="EF-hand" evidence="15">
    <location>
        <begin position="180"/>
        <end position="215"/>
    </location>
</feature>
<evidence type="ECO:0000256" key="4">
    <source>
        <dbReference type="ARBA" id="ARBA00022692"/>
    </source>
</evidence>
<dbReference type="GO" id="GO:0005743">
    <property type="term" value="C:mitochondrial inner membrane"/>
    <property type="evidence" value="ECO:0007669"/>
    <property type="project" value="UniProtKB-SubCell"/>
</dbReference>
<keyword evidence="8" id="KW-0106">Calcium</keyword>
<dbReference type="PROSITE" id="PS50222">
    <property type="entry name" value="EF_HAND_2"/>
    <property type="match status" value="3"/>
</dbReference>
<keyword evidence="17" id="KW-1185">Reference proteome</keyword>